<dbReference type="Pfam" id="PF08486">
    <property type="entry name" value="SpoIID"/>
    <property type="match status" value="1"/>
</dbReference>
<feature type="signal peptide" evidence="2">
    <location>
        <begin position="1"/>
        <end position="26"/>
    </location>
</feature>
<organism evidence="4 5">
    <name type="scientific">Candidatus Shapirobacteria bacterium CG09_land_8_20_14_0_10_49_15</name>
    <dbReference type="NCBI Taxonomy" id="1974482"/>
    <lineage>
        <taxon>Bacteria</taxon>
        <taxon>Candidatus Shapironibacteriota</taxon>
    </lineage>
</organism>
<evidence type="ECO:0000256" key="1">
    <source>
        <dbReference type="SAM" id="Coils"/>
    </source>
</evidence>
<dbReference type="InterPro" id="IPR013693">
    <property type="entry name" value="SpoIID/LytB_N"/>
</dbReference>
<feature type="chain" id="PRO_5014597930" description="Sporulation stage II protein D amidase enhancer LytB N-terminal domain-containing protein" evidence="2">
    <location>
        <begin position="27"/>
        <end position="580"/>
    </location>
</feature>
<evidence type="ECO:0000313" key="4">
    <source>
        <dbReference type="EMBL" id="PIU02114.1"/>
    </source>
</evidence>
<dbReference type="Proteomes" id="UP000231214">
    <property type="component" value="Unassembled WGS sequence"/>
</dbReference>
<comment type="caution">
    <text evidence="4">The sequence shown here is derived from an EMBL/GenBank/DDBJ whole genome shotgun (WGS) entry which is preliminary data.</text>
</comment>
<evidence type="ECO:0000256" key="2">
    <source>
        <dbReference type="SAM" id="SignalP"/>
    </source>
</evidence>
<gene>
    <name evidence="4" type="ORF">COT66_01880</name>
</gene>
<dbReference type="AlphaFoldDB" id="A0A2M6XAL6"/>
<reference evidence="5" key="1">
    <citation type="submission" date="2017-09" db="EMBL/GenBank/DDBJ databases">
        <title>Depth-based differentiation of microbial function through sediment-hosted aquifers and enrichment of novel symbionts in the deep terrestrial subsurface.</title>
        <authorList>
            <person name="Probst A.J."/>
            <person name="Ladd B."/>
            <person name="Jarett J.K."/>
            <person name="Geller-Mcgrath D.E."/>
            <person name="Sieber C.M.K."/>
            <person name="Emerson J.B."/>
            <person name="Anantharaman K."/>
            <person name="Thomas B.C."/>
            <person name="Malmstrom R."/>
            <person name="Stieglmeier M."/>
            <person name="Klingl A."/>
            <person name="Woyke T."/>
            <person name="Ryan C.M."/>
            <person name="Banfield J.F."/>
        </authorList>
    </citation>
    <scope>NUCLEOTIDE SEQUENCE [LARGE SCALE GENOMIC DNA]</scope>
</reference>
<dbReference type="EMBL" id="PEZK01000027">
    <property type="protein sequence ID" value="PIU02114.1"/>
    <property type="molecule type" value="Genomic_DNA"/>
</dbReference>
<proteinExistence type="predicted"/>
<name>A0A2M6XAL6_9BACT</name>
<feature type="coiled-coil region" evidence="1">
    <location>
        <begin position="58"/>
        <end position="85"/>
    </location>
</feature>
<keyword evidence="2" id="KW-0732">Signal</keyword>
<feature type="domain" description="Sporulation stage II protein D amidase enhancer LytB N-terminal" evidence="3">
    <location>
        <begin position="309"/>
        <end position="386"/>
    </location>
</feature>
<sequence length="580" mass="64138">MKKRSFLLLFTLVSLYLISSISFALAANCEVADCSNPQDCQQKIQECQAVISTYSPAHDTNKKQLAALQKQLQNTESLIKSAEAQLVTVGQQIFDREVDLEYQRTIFNSKVRSFYIRRQYFSPFLLFLASDNAAELTRELSYRVNAANEDKKMIMEISQALKALAEDKAKLEQNQLWLAQSKQTLSQQTDFLAGEVAKVEDFLNVISTRVASLTAKQEALLSEKVSTFQTSVGEVPLADDPNARPDFNPGFSPAWAAFSFGAPHQKGMSQYGALGRAKAGQGYEQILKAYYGDVRIEHRDLPADISTTVGVLNFEDSYLKGIAEMPSKWADEGGFEALKAQAIAARSYAIKAGKPICVTEACQVYSGSKNDERWNRAVAETRGLVVVSNQSNDVISTWYASTAGGYLNSYTSSGHTTPGVWDTSCGNQGCWTNEAWEKKAGSPWFYKGWYKSRSGATCGRSHPWLNNEEMADILNAVLIYRSGQGSEHILPVDYVSCFGSSGEPWSLQQMRDQAGSLGGSINTVTRVEVTYGSDGKTNRLVFETNRGGFEVGGEEFYTVFNLRAPGRLALKSKLFNLEKK</sequence>
<evidence type="ECO:0000313" key="5">
    <source>
        <dbReference type="Proteomes" id="UP000231214"/>
    </source>
</evidence>
<dbReference type="Gene3D" id="6.10.250.3150">
    <property type="match status" value="1"/>
</dbReference>
<keyword evidence="1" id="KW-0175">Coiled coil</keyword>
<accession>A0A2M6XAL6</accession>
<evidence type="ECO:0000259" key="3">
    <source>
        <dbReference type="Pfam" id="PF08486"/>
    </source>
</evidence>
<protein>
    <recommendedName>
        <fullName evidence="3">Sporulation stage II protein D amidase enhancer LytB N-terminal domain-containing protein</fullName>
    </recommendedName>
</protein>